<dbReference type="AlphaFoldDB" id="A0A2T0VHN8"/>
<accession>A0A2T0VHN8</accession>
<keyword evidence="2" id="KW-1185">Reference proteome</keyword>
<reference evidence="1 2" key="1">
    <citation type="submission" date="2018-03" db="EMBL/GenBank/DDBJ databases">
        <title>Genomic Encyclopedia of Type Strains, Phase III (KMG-III): the genomes of soil and plant-associated and newly described type strains.</title>
        <authorList>
            <person name="Whitman W."/>
        </authorList>
    </citation>
    <scope>NUCLEOTIDE SEQUENCE [LARGE SCALE GENOMIC DNA]</scope>
    <source>
        <strain evidence="1 2">CGMCC 1.12484</strain>
    </source>
</reference>
<protein>
    <submittedName>
        <fullName evidence="1">Uncharacterized protein</fullName>
    </submittedName>
</protein>
<evidence type="ECO:0000313" key="2">
    <source>
        <dbReference type="Proteomes" id="UP000237983"/>
    </source>
</evidence>
<gene>
    <name evidence="1" type="ORF">B0I08_102358</name>
</gene>
<dbReference type="InterPro" id="IPR049457">
    <property type="entry name" value="Emfourin"/>
</dbReference>
<name>A0A2T0VHN8_9MICO</name>
<evidence type="ECO:0000313" key="1">
    <source>
        <dbReference type="EMBL" id="PRY69681.1"/>
    </source>
</evidence>
<dbReference type="Proteomes" id="UP000237983">
    <property type="component" value="Unassembled WGS sequence"/>
</dbReference>
<proteinExistence type="predicted"/>
<comment type="caution">
    <text evidence="1">The sequence shown here is derived from an EMBL/GenBank/DDBJ whole genome shotgun (WGS) entry which is preliminary data.</text>
</comment>
<dbReference type="RefSeq" id="WP_106210646.1">
    <property type="nucleotide sequence ID" value="NZ_PVTL01000002.1"/>
</dbReference>
<sequence length="89" mass="10645">MKVYVTRSGGIAGLRRTWAVATDEQPDREWWEELLGRLPWDERSSCPPQPDRYVYEIRYSRRRVTIPEQLVTGPWLELVERVKQVETTR</sequence>
<dbReference type="OrthoDB" id="4947318at2"/>
<dbReference type="EMBL" id="PVTL01000002">
    <property type="protein sequence ID" value="PRY69681.1"/>
    <property type="molecule type" value="Genomic_DNA"/>
</dbReference>
<organism evidence="1 2">
    <name type="scientific">Glaciihabitans tibetensis</name>
    <dbReference type="NCBI Taxonomy" id="1266600"/>
    <lineage>
        <taxon>Bacteria</taxon>
        <taxon>Bacillati</taxon>
        <taxon>Actinomycetota</taxon>
        <taxon>Actinomycetes</taxon>
        <taxon>Micrococcales</taxon>
        <taxon>Microbacteriaceae</taxon>
        <taxon>Glaciihabitans</taxon>
    </lineage>
</organism>
<dbReference type="Pfam" id="PF20242">
    <property type="entry name" value="Emfourin"/>
    <property type="match status" value="1"/>
</dbReference>